<accession>A0A816KQC0</accession>
<gene>
    <name evidence="1" type="ORF">DARMORV10_C02P44280.1</name>
</gene>
<organism evidence="1">
    <name type="scientific">Brassica napus</name>
    <name type="common">Rape</name>
    <dbReference type="NCBI Taxonomy" id="3708"/>
    <lineage>
        <taxon>Eukaryota</taxon>
        <taxon>Viridiplantae</taxon>
        <taxon>Streptophyta</taxon>
        <taxon>Embryophyta</taxon>
        <taxon>Tracheophyta</taxon>
        <taxon>Spermatophyta</taxon>
        <taxon>Magnoliopsida</taxon>
        <taxon>eudicotyledons</taxon>
        <taxon>Gunneridae</taxon>
        <taxon>Pentapetalae</taxon>
        <taxon>rosids</taxon>
        <taxon>malvids</taxon>
        <taxon>Brassicales</taxon>
        <taxon>Brassicaceae</taxon>
        <taxon>Brassiceae</taxon>
        <taxon>Brassica</taxon>
    </lineage>
</organism>
<protein>
    <submittedName>
        <fullName evidence="1">(rape) hypothetical protein</fullName>
    </submittedName>
</protein>
<dbReference type="EMBL" id="HG994366">
    <property type="protein sequence ID" value="CAF1918835.1"/>
    <property type="molecule type" value="Genomic_DNA"/>
</dbReference>
<dbReference type="AlphaFoldDB" id="A0A816KQC0"/>
<name>A0A816KQC0_BRANA</name>
<reference evidence="1" key="1">
    <citation type="submission" date="2021-01" db="EMBL/GenBank/DDBJ databases">
        <authorList>
            <consortium name="Genoscope - CEA"/>
            <person name="William W."/>
        </authorList>
    </citation>
    <scope>NUCLEOTIDE SEQUENCE</scope>
</reference>
<proteinExistence type="predicted"/>
<sequence>MSRGRIDTFFTPIFYVINPLSPLFIIQLSSSPPRAMNITGSMRSRRIVFLLTDYCDGEYLHPPCRFESWAMLQHCGYMNRAGLPLLEILSEIQMEHSDAMDCQVLGSDY</sequence>
<dbReference type="Proteomes" id="UP001295469">
    <property type="component" value="Chromosome C02"/>
</dbReference>
<evidence type="ECO:0000313" key="1">
    <source>
        <dbReference type="EMBL" id="CAF1918835.1"/>
    </source>
</evidence>